<gene>
    <name evidence="1" type="ORF">PR048_030463</name>
</gene>
<dbReference type="Proteomes" id="UP001159363">
    <property type="component" value="Chromosome 13"/>
</dbReference>
<comment type="caution">
    <text evidence="1">The sequence shown here is derived from an EMBL/GenBank/DDBJ whole genome shotgun (WGS) entry which is preliminary data.</text>
</comment>
<sequence length="767" mass="84319">MSEEIGRGGIVVKLFASPLGEPGSISNRGTPRFSHPGIVLDDATGRRVSSGISRFRRPFFFSDAAPYSHHFTLIDSRDIDVKSSSSHSALHSLLRTVFASSIVARPLPAQRNLFSVNVGSRVSTKGLLASAKEHPLLQLSSQARGTVPFQATPHATFQQENARPHGARNVQVFFNERRVPLLPWPARSPEMSPLKDMVGRPLVHHGPPATTVDAVWTRIQTVWREIPQEHIQVLFDSVPRRFGALIAERETIHLPHIRIPAVSLPDFRMRESCRTIPLVGGFSRDLSFPPSMYAGAAPHSHRFTFIGSQDLDFKSRPNLSTPFSASYGTLISVSARQGLNQIASHRLNISRRSELLACSRGAERSAWWPATRLTGKSCVLLAKQGARPDNPSSSRSPTSVPMRVIEVSMEQHRNEGEQANRSPIEAPVLKHTFSPSVANICDVFHSRVLSNSPACQPHLSQHRCSQSQIFFPRIISLAALFRSAMKEMEEFLRQRNFNHHLCNFLPAGARFLRRFRYAVVVRGEVIRKRRVIVSWNEDVVGGGGGGGGRGRKQCIHERHLTAALDSLSSRETGTAMVGKEDHRALRNTEMEYREKIGVLRSSTFPRQFNTLLPSNDPTSSRLGLGSVIWIANALVHLGHSNALGPAHERTAAAGTHDLERRHRRCVHPGGSSQGRGQASLSSAVALQDHVAGVQTTRAAAGWPAPSPPPTPTTQGVSMDATCPLPLPSKNTPTRGLEGRAVSWGDHAVFFCLRTQQRDVWATFSPAA</sequence>
<reference evidence="1 2" key="1">
    <citation type="submission" date="2023-02" db="EMBL/GenBank/DDBJ databases">
        <title>LHISI_Scaffold_Assembly.</title>
        <authorList>
            <person name="Stuart O.P."/>
            <person name="Cleave R."/>
            <person name="Magrath M.J.L."/>
            <person name="Mikheyev A.S."/>
        </authorList>
    </citation>
    <scope>NUCLEOTIDE SEQUENCE [LARGE SCALE GENOMIC DNA]</scope>
    <source>
        <strain evidence="1">Daus_M_001</strain>
        <tissue evidence="1">Leg muscle</tissue>
    </source>
</reference>
<dbReference type="EMBL" id="JARBHB010000014">
    <property type="protein sequence ID" value="KAJ8868922.1"/>
    <property type="molecule type" value="Genomic_DNA"/>
</dbReference>
<evidence type="ECO:0000313" key="1">
    <source>
        <dbReference type="EMBL" id="KAJ8868922.1"/>
    </source>
</evidence>
<protein>
    <submittedName>
        <fullName evidence="1">Uncharacterized protein</fullName>
    </submittedName>
</protein>
<evidence type="ECO:0000313" key="2">
    <source>
        <dbReference type="Proteomes" id="UP001159363"/>
    </source>
</evidence>
<name>A0ABQ9G9U9_9NEOP</name>
<organism evidence="1 2">
    <name type="scientific">Dryococelus australis</name>
    <dbReference type="NCBI Taxonomy" id="614101"/>
    <lineage>
        <taxon>Eukaryota</taxon>
        <taxon>Metazoa</taxon>
        <taxon>Ecdysozoa</taxon>
        <taxon>Arthropoda</taxon>
        <taxon>Hexapoda</taxon>
        <taxon>Insecta</taxon>
        <taxon>Pterygota</taxon>
        <taxon>Neoptera</taxon>
        <taxon>Polyneoptera</taxon>
        <taxon>Phasmatodea</taxon>
        <taxon>Verophasmatodea</taxon>
        <taxon>Anareolatae</taxon>
        <taxon>Phasmatidae</taxon>
        <taxon>Eurycanthinae</taxon>
        <taxon>Dryococelus</taxon>
    </lineage>
</organism>
<dbReference type="InterPro" id="IPR036397">
    <property type="entry name" value="RNaseH_sf"/>
</dbReference>
<accession>A0ABQ9G9U9</accession>
<proteinExistence type="predicted"/>
<dbReference type="Gene3D" id="3.30.420.10">
    <property type="entry name" value="Ribonuclease H-like superfamily/Ribonuclease H"/>
    <property type="match status" value="1"/>
</dbReference>
<keyword evidence="2" id="KW-1185">Reference proteome</keyword>